<dbReference type="Pfam" id="PF08668">
    <property type="entry name" value="HDOD"/>
    <property type="match status" value="1"/>
</dbReference>
<dbReference type="OrthoDB" id="9804751at2"/>
<dbReference type="Pfam" id="PF00563">
    <property type="entry name" value="EAL"/>
    <property type="match status" value="1"/>
</dbReference>
<sequence length="421" mass="46371">MGSREPLTPGAADDAASHTFIARQPILDRDEKIVGYELLSRADETAEHAPVVHTRESDSILLFHALSNFGADTLFGDKDAFVNCALDALDGDHLELIHPERMVIEIADGCPPERIAEIGARLAALRERGFRLAGGGWMLDDAFRGWLPLLSHIKIDVRNLDARAAQRLLGMAALHGKLRLVAERVETREVFERFRELGFHLFQGYYFQRPRTLGTKSISPAHGNVLQLMDLARREADPSAVETVLKRDPALSFKLLRYINSSGFGLRCEVTSFRHAVMILGYGKLFRWLAVLFATVSANSVPPALARTVITRGRLMELLALKLLPKEQCDNAFVVGIFSALDAMLGMPMEKVLGSLSLPEEVTDALLERSGVFGPFLELVEACEGGDFDRLGDLALALQLEPYGVSEAHMSALAWTETLGV</sequence>
<keyword evidence="2" id="KW-1185">Reference proteome</keyword>
<dbReference type="InterPro" id="IPR001633">
    <property type="entry name" value="EAL_dom"/>
</dbReference>
<dbReference type="EC" id="3.1.4.52" evidence="3"/>
<organism evidence="2 3">
    <name type="scientific">Derxia gummosa DSM 723</name>
    <dbReference type="NCBI Taxonomy" id="1121388"/>
    <lineage>
        <taxon>Bacteria</taxon>
        <taxon>Pseudomonadati</taxon>
        <taxon>Pseudomonadota</taxon>
        <taxon>Betaproteobacteria</taxon>
        <taxon>Burkholderiales</taxon>
        <taxon>Alcaligenaceae</taxon>
        <taxon>Derxia</taxon>
    </lineage>
</organism>
<dbReference type="RefSeq" id="WP_034410331.1">
    <property type="nucleotide sequence ID" value="NZ_AXWS01000007.1"/>
</dbReference>
<protein>
    <submittedName>
        <fullName evidence="3">EAL and HDOD domain-containing protein</fullName>
        <ecNumber evidence="3">3.1.4.52</ecNumber>
    </submittedName>
</protein>
<dbReference type="PIRSF" id="PIRSF003180">
    <property type="entry name" value="DiGMPpdiest_YuxH"/>
    <property type="match status" value="1"/>
</dbReference>
<dbReference type="PANTHER" id="PTHR33525:SF4">
    <property type="entry name" value="CYCLIC DI-GMP PHOSPHODIESTERASE CDGJ"/>
    <property type="match status" value="1"/>
</dbReference>
<reference evidence="3" key="2">
    <citation type="journal article" date="1999" name="J. Mol. Microbiol. Biotechnol.">
        <title>A specialized version of the HD hydrolase domain implicated in signal transduction.</title>
        <authorList>
            <person name="Galperin M.Y."/>
            <person name="Natale D.A."/>
            <person name="Aravind L."/>
            <person name="Koonin E.V."/>
        </authorList>
    </citation>
    <scope>NUCLEOTIDE SEQUENCE</scope>
</reference>
<reference evidence="3" key="3">
    <citation type="journal article" date="2001" name="FEMS Microbiol. Lett.">
        <title>Novel domains of the prokaryotic two-component signal transduction systems.</title>
        <authorList>
            <person name="Galperin M.Y."/>
            <person name="Nikolskaya A.N."/>
            <person name="Koonin E.V."/>
        </authorList>
    </citation>
    <scope>NUCLEOTIDE SEQUENCE</scope>
</reference>
<evidence type="ECO:0000313" key="3">
    <source>
        <dbReference type="RefSeq" id="WP_034410331.1"/>
    </source>
</evidence>
<dbReference type="AlphaFoldDB" id="A0A8B6X6Z6"/>
<dbReference type="SMART" id="SM00052">
    <property type="entry name" value="EAL"/>
    <property type="match status" value="1"/>
</dbReference>
<dbReference type="SUPFAM" id="SSF109604">
    <property type="entry name" value="HD-domain/PDEase-like"/>
    <property type="match status" value="1"/>
</dbReference>
<reference evidence="3" key="4">
    <citation type="journal article" date="2004" name="Mol. Microbiol.">
        <title>GGDEF and EAL domains inversely regulate cyclic di-GMP levels and transition from sessility to motility.</title>
        <authorList>
            <person name="Simm R."/>
            <person name="Morr M."/>
            <person name="Kader A."/>
            <person name="Nimtz M."/>
            <person name="Romling U."/>
        </authorList>
    </citation>
    <scope>NUCLEOTIDE SEQUENCE</scope>
</reference>
<dbReference type="Gene3D" id="1.10.3210.10">
    <property type="entry name" value="Hypothetical protein af1432"/>
    <property type="match status" value="1"/>
</dbReference>
<dbReference type="Gene3D" id="3.20.20.450">
    <property type="entry name" value="EAL domain"/>
    <property type="match status" value="1"/>
</dbReference>
<evidence type="ECO:0000259" key="1">
    <source>
        <dbReference type="PROSITE" id="PS51833"/>
    </source>
</evidence>
<dbReference type="Proteomes" id="UP000675920">
    <property type="component" value="Unplaced"/>
</dbReference>
<evidence type="ECO:0000313" key="2">
    <source>
        <dbReference type="Proteomes" id="UP000675920"/>
    </source>
</evidence>
<feature type="domain" description="HDOD" evidence="1">
    <location>
        <begin position="218"/>
        <end position="404"/>
    </location>
</feature>
<reference evidence="3" key="5">
    <citation type="journal article" date="2010" name="J. Mol. Biol.">
        <title>Structural insight into the mechanism of c-di-GMP hydrolysis by EAL domain phosphodiesterases.</title>
        <authorList>
            <person name="Tchigvintsev A."/>
            <person name="Xu X."/>
            <person name="Singer A."/>
            <person name="Chang C."/>
            <person name="Brown G."/>
            <person name="Proudfoot M."/>
            <person name="Cui H."/>
            <person name="Flick R."/>
            <person name="Anderson W.F."/>
            <person name="Joachimiak A."/>
            <person name="Galperin M.Y."/>
            <person name="Savchenko A."/>
            <person name="Yakunin A.F."/>
        </authorList>
    </citation>
    <scope>NUCLEOTIDE SEQUENCE</scope>
</reference>
<dbReference type="SUPFAM" id="SSF141868">
    <property type="entry name" value="EAL domain-like"/>
    <property type="match status" value="1"/>
</dbReference>
<name>A0A8B6X6Z6_9BURK</name>
<dbReference type="InterPro" id="IPR035919">
    <property type="entry name" value="EAL_sf"/>
</dbReference>
<reference evidence="3" key="7">
    <citation type="submission" date="2025-08" db="UniProtKB">
        <authorList>
            <consortium name="RefSeq"/>
        </authorList>
    </citation>
    <scope>IDENTIFICATION</scope>
</reference>
<dbReference type="PROSITE" id="PS51833">
    <property type="entry name" value="HDOD"/>
    <property type="match status" value="1"/>
</dbReference>
<accession>A0A8B6X6Z6</accession>
<dbReference type="InterPro" id="IPR013976">
    <property type="entry name" value="HDOD"/>
</dbReference>
<reference evidence="3" key="6">
    <citation type="journal article" date="2017" name="Sci. Rep.">
        <title>Dimerisation induced formation of the active site and the identification of three metal sites in EAL-phosphodiesterases.</title>
        <authorList>
            <person name="Bellini D."/>
            <person name="Horrell S."/>
            <person name="Hutchin A."/>
            <person name="Phippen C.W."/>
            <person name="Strange R.W."/>
            <person name="Cai Y."/>
            <person name="Wagner A."/>
            <person name="Webb J.S."/>
            <person name="Tews I."/>
            <person name="Walsh M.A."/>
        </authorList>
    </citation>
    <scope>NUCLEOTIDE SEQUENCE</scope>
</reference>
<dbReference type="InterPro" id="IPR052340">
    <property type="entry name" value="RNase_Y/CdgJ"/>
</dbReference>
<dbReference type="InterPro" id="IPR014408">
    <property type="entry name" value="dGMP_Pdiesterase_EAL/HD-GYP"/>
</dbReference>
<reference evidence="3" key="1">
    <citation type="journal article" date="1998" name="Trends Biochem. Sci.">
        <title>The HD domain defines a new superfamily of metal-dependent phosphohydrolases.</title>
        <authorList>
            <person name="Aravind L."/>
            <person name="Koonin E.V."/>
        </authorList>
    </citation>
    <scope>NUCLEOTIDE SEQUENCE</scope>
</reference>
<proteinExistence type="predicted"/>
<dbReference type="PANTHER" id="PTHR33525">
    <property type="match status" value="1"/>
</dbReference>